<dbReference type="eggNOG" id="COG0593">
    <property type="taxonomic scope" value="Bacteria"/>
</dbReference>
<dbReference type="SUPFAM" id="SSF52540">
    <property type="entry name" value="P-loop containing nucleoside triphosphate hydrolases"/>
    <property type="match status" value="1"/>
</dbReference>
<keyword evidence="1" id="KW-0235">DNA replication</keyword>
<reference evidence="5" key="1">
    <citation type="submission" date="2006-08" db="EMBL/GenBank/DDBJ databases">
        <title>Complete sequence of Alkalilimnicola ehrilichei MLHE-1.</title>
        <authorList>
            <person name="Copeland A."/>
            <person name="Lucas S."/>
            <person name="Lapidus A."/>
            <person name="Barry K."/>
            <person name="Detter J.C."/>
            <person name="Glavina del Rio T."/>
            <person name="Hammon N."/>
            <person name="Israni S."/>
            <person name="Dalin E."/>
            <person name="Tice H."/>
            <person name="Pitluck S."/>
            <person name="Sims D."/>
            <person name="Brettin T."/>
            <person name="Bruce D."/>
            <person name="Han C."/>
            <person name="Tapia R."/>
            <person name="Gilna P."/>
            <person name="Schmutz J."/>
            <person name="Larimer F."/>
            <person name="Land M."/>
            <person name="Hauser L."/>
            <person name="Kyrpides N."/>
            <person name="Mikhailova N."/>
            <person name="Oremland R.S."/>
            <person name="Hoeft S.E."/>
            <person name="Switzer-Blum J."/>
            <person name="Kulp T."/>
            <person name="King G."/>
            <person name="Tabita R."/>
            <person name="Witte B."/>
            <person name="Santini J.M."/>
            <person name="Basu P."/>
            <person name="Hollibaugh J.T."/>
            <person name="Xie G."/>
            <person name="Stolz J.F."/>
            <person name="Richardson P."/>
        </authorList>
    </citation>
    <scope>NUCLEOTIDE SEQUENCE [LARGE SCALE GENOMIC DNA]</scope>
    <source>
        <strain evidence="5">ATCC BAA-1101 / DSM 17681 / MLHE-1</strain>
    </source>
</reference>
<proteinExistence type="inferred from homology"/>
<evidence type="ECO:0000313" key="5">
    <source>
        <dbReference type="Proteomes" id="UP000001962"/>
    </source>
</evidence>
<keyword evidence="5" id="KW-1185">Reference proteome</keyword>
<dbReference type="KEGG" id="aeh:Mlg_0518"/>
<dbReference type="Gene3D" id="3.40.50.300">
    <property type="entry name" value="P-loop containing nucleotide triphosphate hydrolases"/>
    <property type="match status" value="1"/>
</dbReference>
<name>Q0ABB5_ALKEH</name>
<dbReference type="PANTHER" id="PTHR30050:SF5">
    <property type="entry name" value="DNAA REGULATORY INACTIVATOR HDA"/>
    <property type="match status" value="1"/>
</dbReference>
<evidence type="ECO:0000259" key="3">
    <source>
        <dbReference type="Pfam" id="PF22688"/>
    </source>
</evidence>
<dbReference type="Pfam" id="PF22688">
    <property type="entry name" value="Hda_lid"/>
    <property type="match status" value="1"/>
</dbReference>
<comment type="similarity">
    <text evidence="1">Belongs to the DnaA family.</text>
</comment>
<accession>Q0ABB5</accession>
<dbReference type="PANTHER" id="PTHR30050">
    <property type="entry name" value="CHROMOSOMAL REPLICATION INITIATOR PROTEIN DNAA"/>
    <property type="match status" value="1"/>
</dbReference>
<dbReference type="InterPro" id="IPR017788">
    <property type="entry name" value="Hda"/>
</dbReference>
<dbReference type="PRINTS" id="PR00051">
    <property type="entry name" value="DNAA"/>
</dbReference>
<protein>
    <submittedName>
        <fullName evidence="4">Regulatory inactivation of DnaA Hda protein</fullName>
    </submittedName>
</protein>
<dbReference type="EMBL" id="CP000453">
    <property type="protein sequence ID" value="ABI55872.1"/>
    <property type="molecule type" value="Genomic_DNA"/>
</dbReference>
<feature type="domain" description="Chromosomal replication initiator protein DnaA ATPAse" evidence="2">
    <location>
        <begin position="28"/>
        <end position="169"/>
    </location>
</feature>
<dbReference type="InterPro" id="IPR013317">
    <property type="entry name" value="DnaA_dom"/>
</dbReference>
<dbReference type="RefSeq" id="WP_011628267.1">
    <property type="nucleotide sequence ID" value="NC_008340.1"/>
</dbReference>
<dbReference type="OrthoDB" id="9784878at2"/>
<gene>
    <name evidence="4" type="ordered locus">Mlg_0518</name>
</gene>
<dbReference type="GO" id="GO:0032297">
    <property type="term" value="P:negative regulation of DNA-templated DNA replication initiation"/>
    <property type="evidence" value="ECO:0007669"/>
    <property type="project" value="InterPro"/>
</dbReference>
<dbReference type="InterPro" id="IPR027417">
    <property type="entry name" value="P-loop_NTPase"/>
</dbReference>
<dbReference type="InterPro" id="IPR020591">
    <property type="entry name" value="Chromosome_initiator_DnaA-like"/>
</dbReference>
<dbReference type="AlphaFoldDB" id="Q0ABB5"/>
<dbReference type="InterPro" id="IPR055199">
    <property type="entry name" value="Hda_lid"/>
</dbReference>
<evidence type="ECO:0000259" key="2">
    <source>
        <dbReference type="Pfam" id="PF00308"/>
    </source>
</evidence>
<evidence type="ECO:0000313" key="4">
    <source>
        <dbReference type="EMBL" id="ABI55872.1"/>
    </source>
</evidence>
<evidence type="ECO:0000256" key="1">
    <source>
        <dbReference type="RuleBase" id="RU004227"/>
    </source>
</evidence>
<feature type="domain" description="Hda lid" evidence="3">
    <location>
        <begin position="176"/>
        <end position="240"/>
    </location>
</feature>
<dbReference type="Gene3D" id="1.10.8.60">
    <property type="match status" value="1"/>
</dbReference>
<dbReference type="NCBIfam" id="TIGR03420">
    <property type="entry name" value="DnaA_homol_Hda"/>
    <property type="match status" value="1"/>
</dbReference>
<dbReference type="HOGENOM" id="CLU_072265_1_1_6"/>
<organism evidence="4 5">
    <name type="scientific">Alkalilimnicola ehrlichii (strain ATCC BAA-1101 / DSM 17681 / MLHE-1)</name>
    <dbReference type="NCBI Taxonomy" id="187272"/>
    <lineage>
        <taxon>Bacteria</taxon>
        <taxon>Pseudomonadati</taxon>
        <taxon>Pseudomonadota</taxon>
        <taxon>Gammaproteobacteria</taxon>
        <taxon>Chromatiales</taxon>
        <taxon>Ectothiorhodospiraceae</taxon>
        <taxon>Alkalilimnicola</taxon>
    </lineage>
</organism>
<dbReference type="Proteomes" id="UP000001962">
    <property type="component" value="Chromosome"/>
</dbReference>
<sequence length="245" mass="26648">MVADSDNTSAPPVQQLALDIRWTDIASLDSFVAGANQQALDAVRRAAMGFGDRLLFLYGQGPVGKSHLLQAACREAGERGFKAAYLPLNEFQGMPPGSVLAGMESMDLLALDDLQVLAGEADWEEHFFYLFNRTRASGGHMILSADRRPVDLSLVLPDLASRLQWGLTLRLEPLDDVGKLQGLQARAAARGLELPDDTGRFLLSRYARDLGGLFQLLDRLDGASLAAQRRLTIPFVRQVLGGDEG</sequence>
<dbReference type="GO" id="GO:0006270">
    <property type="term" value="P:DNA replication initiation"/>
    <property type="evidence" value="ECO:0007669"/>
    <property type="project" value="TreeGrafter"/>
</dbReference>
<dbReference type="Pfam" id="PF00308">
    <property type="entry name" value="Bac_DnaA"/>
    <property type="match status" value="1"/>
</dbReference>